<evidence type="ECO:0000313" key="3">
    <source>
        <dbReference type="Proteomes" id="UP001375743"/>
    </source>
</evidence>
<evidence type="ECO:0000256" key="1">
    <source>
        <dbReference type="SAM" id="Phobius"/>
    </source>
</evidence>
<protein>
    <recommendedName>
        <fullName evidence="4">Glutamine amidotransferase domain-containing protein</fullName>
    </recommendedName>
</protein>
<keyword evidence="1" id="KW-0472">Membrane</keyword>
<keyword evidence="1" id="KW-1133">Transmembrane helix</keyword>
<feature type="transmembrane region" description="Helical" evidence="1">
    <location>
        <begin position="12"/>
        <end position="33"/>
    </location>
</feature>
<gene>
    <name evidence="2" type="ORF">U1T56_06320</name>
</gene>
<feature type="transmembrane region" description="Helical" evidence="1">
    <location>
        <begin position="662"/>
        <end position="680"/>
    </location>
</feature>
<comment type="caution">
    <text evidence="2">The sequence shown here is derived from an EMBL/GenBank/DDBJ whole genome shotgun (WGS) entry which is preliminary data.</text>
</comment>
<keyword evidence="1" id="KW-0812">Transmembrane</keyword>
<dbReference type="Gene3D" id="3.40.50.880">
    <property type="match status" value="1"/>
</dbReference>
<dbReference type="InterPro" id="IPR029062">
    <property type="entry name" value="Class_I_gatase-like"/>
</dbReference>
<organism evidence="2 3">
    <name type="scientific">Benzoatithermus flavus</name>
    <dbReference type="NCBI Taxonomy" id="3108223"/>
    <lineage>
        <taxon>Bacteria</taxon>
        <taxon>Pseudomonadati</taxon>
        <taxon>Pseudomonadota</taxon>
        <taxon>Alphaproteobacteria</taxon>
        <taxon>Geminicoccales</taxon>
        <taxon>Geminicoccaceae</taxon>
        <taxon>Benzoatithermus</taxon>
    </lineage>
</organism>
<evidence type="ECO:0008006" key="4">
    <source>
        <dbReference type="Google" id="ProtNLM"/>
    </source>
</evidence>
<feature type="transmembrane region" description="Helical" evidence="1">
    <location>
        <begin position="40"/>
        <end position="58"/>
    </location>
</feature>
<reference evidence="2 3" key="1">
    <citation type="submission" date="2024-01" db="EMBL/GenBank/DDBJ databases">
        <title>Multi-omics insights into the function and evolution of sodium benzoate biodegradation pathways in Benzoatithermus flavus gen. nov., sp. nov. from hot spring.</title>
        <authorList>
            <person name="Hu C.-J."/>
            <person name="Li W.-J."/>
        </authorList>
    </citation>
    <scope>NUCLEOTIDE SEQUENCE [LARGE SCALE GENOMIC DNA]</scope>
    <source>
        <strain evidence="2 3">SYSU G07066</strain>
    </source>
</reference>
<evidence type="ECO:0000313" key="2">
    <source>
        <dbReference type="EMBL" id="MEK0082757.1"/>
    </source>
</evidence>
<dbReference type="EMBL" id="JBBLZC010000005">
    <property type="protein sequence ID" value="MEK0082757.1"/>
    <property type="molecule type" value="Genomic_DNA"/>
</dbReference>
<dbReference type="SUPFAM" id="SSF52317">
    <property type="entry name" value="Class I glutamine amidotransferase-like"/>
    <property type="match status" value="1"/>
</dbReference>
<dbReference type="RefSeq" id="WP_418158611.1">
    <property type="nucleotide sequence ID" value="NZ_JBBLZC010000005.1"/>
</dbReference>
<dbReference type="PANTHER" id="PTHR37947:SF1">
    <property type="entry name" value="BLL2462 PROTEIN"/>
    <property type="match status" value="1"/>
</dbReference>
<dbReference type="PANTHER" id="PTHR37947">
    <property type="entry name" value="BLL2462 PROTEIN"/>
    <property type="match status" value="1"/>
</dbReference>
<name>A0ABU8XRZ0_9PROT</name>
<dbReference type="Proteomes" id="UP001375743">
    <property type="component" value="Unassembled WGS sequence"/>
</dbReference>
<proteinExistence type="predicted"/>
<keyword evidence="3" id="KW-1185">Reference proteome</keyword>
<accession>A0ABU8XRZ0</accession>
<sequence>MSAFSLVLDPHLPWWLLAALTAIGLVLVAFSFWRRARGAVWRLLFLTLLLLFLANPILRREERAPLDDLVLLLADRSPSQSLGDRPAQLAEAERALRERLAHMPGIELREVPLEGEARQGTRLFSRLNEALAESDRARLGAVIALTDGEVHDAPADPATFDGPAPLHVLLTGRPGESDRQLTIEQAPSFGVVGEQQALVVRVEDGALGSDGTVPVTLRQDGRVVSRLAVKPGEPTRIPFKLDKAGTTVLEAEAAVRPGELTTLNNRAVVEVSGVRDRLRVLLVSGQPYPGLRVWRNLLKADPAVDLVHFTILRPPEKQDGTPIRELALIAFPSRELFEVKLNEFDLIIFDRYSRRGLLPSVYLENVARYVEKGGALLEASGPQFTEPMSLYRTPLARVLPGRPSGELFERGFKPTLTEVGRRHPVTAGLGPDGGEPPWGRWFRQVDVEAEDAQVLMTGVADRPLLILKRVGEGRVAQLLSDHAWLWARGFEGGGPQALLLRRLVHWLMKEPQLEEEALHARSSGDEILVERQSLESRPVDATVTTPSGREQPLHLVPEADGVARARFKAEEDGVYRIAAGEHTAYVSPRPIAPVELADMRATDRIVAPFAEASGGTVRWLATDGVPDLRRIEPHRRAFGRGWLGIEHKGAYRVLGMSETPLLPAWLALAFLLGAATVAWWREGRS</sequence>